<dbReference type="AlphaFoldDB" id="A0A0F0CPF6"/>
<reference evidence="1 2" key="1">
    <citation type="submission" date="2015-02" db="EMBL/GenBank/DDBJ databases">
        <title>Single-cell genomics of uncultivated deep-branching MTB reveals a conserved set of magnetosome genes.</title>
        <authorList>
            <person name="Kolinko S."/>
            <person name="Richter M."/>
            <person name="Glockner F.O."/>
            <person name="Brachmann A."/>
            <person name="Schuler D."/>
        </authorList>
    </citation>
    <scope>NUCLEOTIDE SEQUENCE [LARGE SCALE GENOMIC DNA]</scope>
    <source>
        <strain evidence="1">SKK-01</strain>
    </source>
</reference>
<evidence type="ECO:0000313" key="2">
    <source>
        <dbReference type="Proteomes" id="UP000033428"/>
    </source>
</evidence>
<dbReference type="Proteomes" id="UP000033428">
    <property type="component" value="Unassembled WGS sequence"/>
</dbReference>
<accession>A0A0F0CPF6</accession>
<protein>
    <submittedName>
        <fullName evidence="1">Uncharacterized protein</fullName>
    </submittedName>
</protein>
<gene>
    <name evidence="1" type="ORF">OMAG_000979</name>
</gene>
<comment type="caution">
    <text evidence="1">The sequence shown here is derived from an EMBL/GenBank/DDBJ whole genome shotgun (WGS) entry which is preliminary data.</text>
</comment>
<name>A0A0F0CPF6_9BACT</name>
<keyword evidence="2" id="KW-1185">Reference proteome</keyword>
<proteinExistence type="predicted"/>
<evidence type="ECO:0000313" key="1">
    <source>
        <dbReference type="EMBL" id="KJJ85157.1"/>
    </source>
</evidence>
<sequence length="49" mass="5470">MFVAAIQRRMVENAIPNDIVILAKTKFDNTKDFPGTFAFTVNNEGIVVL</sequence>
<dbReference type="EMBL" id="JYNY01000212">
    <property type="protein sequence ID" value="KJJ85157.1"/>
    <property type="molecule type" value="Genomic_DNA"/>
</dbReference>
<organism evidence="1 2">
    <name type="scientific">Candidatus Omnitrophus magneticus</name>
    <dbReference type="NCBI Taxonomy" id="1609969"/>
    <lineage>
        <taxon>Bacteria</taxon>
        <taxon>Pseudomonadati</taxon>
        <taxon>Candidatus Omnitrophota</taxon>
        <taxon>Candidatus Omnitrophus</taxon>
    </lineage>
</organism>